<dbReference type="AlphaFoldDB" id="A0A4Y7QAC7"/>
<dbReference type="STRING" id="50990.A0A4Y7QAC7"/>
<gene>
    <name evidence="2" type="ORF">BD410DRAFT_767173</name>
</gene>
<evidence type="ECO:0000256" key="1">
    <source>
        <dbReference type="SAM" id="MobiDB-lite"/>
    </source>
</evidence>
<evidence type="ECO:0000313" key="3">
    <source>
        <dbReference type="Proteomes" id="UP000294933"/>
    </source>
</evidence>
<keyword evidence="3" id="KW-1185">Reference proteome</keyword>
<sequence>MRRQNPKRNVRKRNYKEDDEDEDGDDFKTRKESVVSASPGATEKRPVKRRGRLSLLPTLAMDVLFEVFVCLQPLDVLNIMYTSKGFRDLLIAPSSTFIWKAVLMNVDGLPDCPPFLSEVEYAKLAFNPYCYRCGKRTPNGPQWEVLARFCGTCLDNVLTPAFDLPSRVNDSYKSVLGLIKNEQRRSRKSGYGPYFYCEPQVRRLLMHVESLPEKSSESWIADAQRNASGIRKHAKLCRDWEDRVRTCRQEQLEETKLKRREDINRKLTQLGFGTALSYVELEFENHHLVKPGVALTERIWNNIKPELVGWMQEHETKRLARSALNAYTIAHPDLILPRTTDFLASAGIKRVVRSLGDVPVSEETFGDSEMTAFMDNWRRTSALRLADLLATPTDEPALAKLELATTVFSCKCRRSFLKDPFPTASIAHEIYMHYPWVMAHPCVTGECSQSKYRVWNIKDLQHDGEAGDTLIKPIIEACSLPPETTRTSDMDTLDPRLICLHCKQAKRSWYVTVYTWRSAIVHALTCPHKETGYLWHQLSDEVAERAKKTESNTYGRKLVDDAAREADTQDWGCTPCRGGKYPTEGRIEWVTSHFSYAHKGSEPAYYRCARSPPGMFEVNLPANECDK</sequence>
<dbReference type="Proteomes" id="UP000294933">
    <property type="component" value="Unassembled WGS sequence"/>
</dbReference>
<reference evidence="2 3" key="1">
    <citation type="submission" date="2018-06" db="EMBL/GenBank/DDBJ databases">
        <title>A transcriptomic atlas of mushroom development highlights an independent origin of complex multicellularity.</title>
        <authorList>
            <consortium name="DOE Joint Genome Institute"/>
            <person name="Krizsan K."/>
            <person name="Almasi E."/>
            <person name="Merenyi Z."/>
            <person name="Sahu N."/>
            <person name="Viragh M."/>
            <person name="Koszo T."/>
            <person name="Mondo S."/>
            <person name="Kiss B."/>
            <person name="Balint B."/>
            <person name="Kues U."/>
            <person name="Barry K."/>
            <person name="Hegedus J.C."/>
            <person name="Henrissat B."/>
            <person name="Johnson J."/>
            <person name="Lipzen A."/>
            <person name="Ohm R."/>
            <person name="Nagy I."/>
            <person name="Pangilinan J."/>
            <person name="Yan J."/>
            <person name="Xiong Y."/>
            <person name="Grigoriev I.V."/>
            <person name="Hibbett D.S."/>
            <person name="Nagy L.G."/>
        </authorList>
    </citation>
    <scope>NUCLEOTIDE SEQUENCE [LARGE SCALE GENOMIC DNA]</scope>
    <source>
        <strain evidence="2 3">SZMC22713</strain>
    </source>
</reference>
<dbReference type="InterPro" id="IPR036047">
    <property type="entry name" value="F-box-like_dom_sf"/>
</dbReference>
<dbReference type="SUPFAM" id="SSF81383">
    <property type="entry name" value="F-box domain"/>
    <property type="match status" value="1"/>
</dbReference>
<dbReference type="EMBL" id="ML170166">
    <property type="protein sequence ID" value="TDL24623.1"/>
    <property type="molecule type" value="Genomic_DNA"/>
</dbReference>
<proteinExistence type="predicted"/>
<accession>A0A4Y7QAC7</accession>
<protein>
    <recommendedName>
        <fullName evidence="4">F-box domain-containing protein</fullName>
    </recommendedName>
</protein>
<name>A0A4Y7QAC7_9AGAM</name>
<dbReference type="OrthoDB" id="2322499at2759"/>
<dbReference type="VEuPathDB" id="FungiDB:BD410DRAFT_767173"/>
<evidence type="ECO:0000313" key="2">
    <source>
        <dbReference type="EMBL" id="TDL24623.1"/>
    </source>
</evidence>
<feature type="region of interest" description="Disordered" evidence="1">
    <location>
        <begin position="1"/>
        <end position="46"/>
    </location>
</feature>
<feature type="compositionally biased region" description="Basic residues" evidence="1">
    <location>
        <begin position="1"/>
        <end position="14"/>
    </location>
</feature>
<evidence type="ECO:0008006" key="4">
    <source>
        <dbReference type="Google" id="ProtNLM"/>
    </source>
</evidence>
<organism evidence="2 3">
    <name type="scientific">Rickenella mellea</name>
    <dbReference type="NCBI Taxonomy" id="50990"/>
    <lineage>
        <taxon>Eukaryota</taxon>
        <taxon>Fungi</taxon>
        <taxon>Dikarya</taxon>
        <taxon>Basidiomycota</taxon>
        <taxon>Agaricomycotina</taxon>
        <taxon>Agaricomycetes</taxon>
        <taxon>Hymenochaetales</taxon>
        <taxon>Rickenellaceae</taxon>
        <taxon>Rickenella</taxon>
    </lineage>
</organism>